<dbReference type="KEGG" id="hcu:MUN79_24115"/>
<dbReference type="AlphaFoldDB" id="A0A8T9Q7A7"/>
<evidence type="ECO:0000256" key="1">
    <source>
        <dbReference type="SAM" id="MobiDB-lite"/>
    </source>
</evidence>
<dbReference type="Gene3D" id="2.60.40.2700">
    <property type="match status" value="1"/>
</dbReference>
<dbReference type="EMBL" id="CP095046">
    <property type="protein sequence ID" value="UOQ71660.1"/>
    <property type="molecule type" value="Genomic_DNA"/>
</dbReference>
<keyword evidence="3" id="KW-1185">Reference proteome</keyword>
<protein>
    <recommendedName>
        <fullName evidence="4">Fibronectin type-III domain-containing protein</fullName>
    </recommendedName>
</protein>
<gene>
    <name evidence="2" type="ORF">MUN79_24115</name>
</gene>
<evidence type="ECO:0000313" key="3">
    <source>
        <dbReference type="Proteomes" id="UP000831796"/>
    </source>
</evidence>
<accession>A0A8T9Q7A7</accession>
<sequence>MYGTSPNPRIGGSGVMQVTASAASGTFTSTLTGLAGNTLYYVAAYATNNVGTSYGADESFTTPGSPLLSYNFNAATNPENPSTVGPNVSGSPFKRSLDLSPTSTGDFRSSGFPVTTTLSDTTKGYYEFRLTAAPGYQITPASLTLQDRASGTGPQKWELRTDLDTFGATVGAVQSSSSGYGTVKTVSLTSLGAFSGTVVFRIYGYSTTSAGGTFGVDNVNLYGTTQLVSNAVSAPGFNGTAFCAGATFSATFTATGPFGAANSFIAQLSDASGTFGPTPTEVGRLDNNNATSEQTIAITIPATTASGTAYKLRIVATDPNTAGVASAAFAVVNSPGVNVTPTADQTLGINVNGTTLTANETPAATSRQWYSAPLPGGAATAINGATGTTYTPKFAAAGEYYVKVISSFAACGSVTSNEVKITVAAATPVLTATTTPATSPTAISGLSTTEGSPSGGKSYTLTGSNLDGTPVIITAPAGFQVSTTAAFTGITTDANTLSLTPTGGSINRDIYVRLTGTTVGSYSGTITNTNGTLSAPVLVSGTVSAVVAVRWDGAATEPALPTH</sequence>
<reference evidence="2" key="1">
    <citation type="submission" date="2022-04" db="EMBL/GenBank/DDBJ databases">
        <title>Hymenobacter sp. isolated from the air.</title>
        <authorList>
            <person name="Won M."/>
            <person name="Lee C.-M."/>
            <person name="Woen H.-Y."/>
            <person name="Kwon S.-W."/>
        </authorList>
    </citation>
    <scope>NUCLEOTIDE SEQUENCE</scope>
    <source>
        <strain evidence="2">5116S-3</strain>
    </source>
</reference>
<dbReference type="Proteomes" id="UP000831796">
    <property type="component" value="Chromosome"/>
</dbReference>
<feature type="region of interest" description="Disordered" evidence="1">
    <location>
        <begin position="77"/>
        <end position="102"/>
    </location>
</feature>
<organism evidence="2 3">
    <name type="scientific">Hymenobacter cellulosilyticus</name>
    <dbReference type="NCBI Taxonomy" id="2932248"/>
    <lineage>
        <taxon>Bacteria</taxon>
        <taxon>Pseudomonadati</taxon>
        <taxon>Bacteroidota</taxon>
        <taxon>Cytophagia</taxon>
        <taxon>Cytophagales</taxon>
        <taxon>Hymenobacteraceae</taxon>
        <taxon>Hymenobacter</taxon>
    </lineage>
</organism>
<proteinExistence type="predicted"/>
<evidence type="ECO:0008006" key="4">
    <source>
        <dbReference type="Google" id="ProtNLM"/>
    </source>
</evidence>
<dbReference type="RefSeq" id="WP_244675064.1">
    <property type="nucleotide sequence ID" value="NZ_CP095046.1"/>
</dbReference>
<feature type="compositionally biased region" description="Polar residues" evidence="1">
    <location>
        <begin position="77"/>
        <end position="90"/>
    </location>
</feature>
<evidence type="ECO:0000313" key="2">
    <source>
        <dbReference type="EMBL" id="UOQ71660.1"/>
    </source>
</evidence>
<name>A0A8T9Q7A7_9BACT</name>